<keyword evidence="2" id="KW-1185">Reference proteome</keyword>
<dbReference type="AlphaFoldDB" id="A0A1Z4JT24"/>
<dbReference type="EMBL" id="AP018205">
    <property type="protein sequence ID" value="BAY59884.1"/>
    <property type="molecule type" value="Genomic_DNA"/>
</dbReference>
<organism evidence="1 2">
    <name type="scientific">Leptolyngbya boryana NIES-2135</name>
    <dbReference type="NCBI Taxonomy" id="1973484"/>
    <lineage>
        <taxon>Bacteria</taxon>
        <taxon>Bacillati</taxon>
        <taxon>Cyanobacteriota</taxon>
        <taxon>Cyanophyceae</taxon>
        <taxon>Leptolyngbyales</taxon>
        <taxon>Leptolyngbyaceae</taxon>
        <taxon>Leptolyngbya group</taxon>
        <taxon>Leptolyngbya</taxon>
    </lineage>
</organism>
<dbReference type="GO" id="GO:0003677">
    <property type="term" value="F:DNA binding"/>
    <property type="evidence" value="ECO:0007669"/>
    <property type="project" value="InterPro"/>
</dbReference>
<evidence type="ECO:0000313" key="1">
    <source>
        <dbReference type="EMBL" id="BAY59884.1"/>
    </source>
</evidence>
<accession>A0A1Z4JT24</accession>
<dbReference type="Proteomes" id="UP000217895">
    <property type="component" value="Plasmid Plasmid2 dna"/>
</dbReference>
<geneLocation type="plasmid" evidence="1">
    <name>plasmid2</name>
</geneLocation>
<name>A0A1Z4JT24_LEPBY</name>
<dbReference type="Gene3D" id="1.10.260.40">
    <property type="entry name" value="lambda repressor-like DNA-binding domains"/>
    <property type="match status" value="1"/>
</dbReference>
<evidence type="ECO:0000313" key="2">
    <source>
        <dbReference type="Proteomes" id="UP000217895"/>
    </source>
</evidence>
<protein>
    <submittedName>
        <fullName evidence="1">Uncharacterized protein</fullName>
    </submittedName>
</protein>
<reference evidence="1 2" key="1">
    <citation type="submission" date="2017-06" db="EMBL/GenBank/DDBJ databases">
        <title>Genome sequencing of cyanobaciteial culture collection at National Institute for Environmental Studies (NIES).</title>
        <authorList>
            <person name="Hirose Y."/>
            <person name="Shimura Y."/>
            <person name="Fujisawa T."/>
            <person name="Nakamura Y."/>
            <person name="Kawachi M."/>
        </authorList>
    </citation>
    <scope>NUCLEOTIDE SEQUENCE [LARGE SCALE GENOMIC DNA]</scope>
    <source>
        <strain evidence="1 2">NIES-2135</strain>
        <plasmid evidence="2">Plasmid Plasmid2 dna</plasmid>
    </source>
</reference>
<dbReference type="InterPro" id="IPR001387">
    <property type="entry name" value="Cro/C1-type_HTH"/>
</dbReference>
<proteinExistence type="predicted"/>
<dbReference type="InterPro" id="IPR010982">
    <property type="entry name" value="Lambda_DNA-bd_dom_sf"/>
</dbReference>
<sequence>MIESKSVIIDAPTKRGCLVLGNLLKRDREALNWSQDEVVLQIFATVRVRGEDGQLCPYRVTRATISDLERGRNLEPKTTLLEAIAAVGYVMHPSGRAFTGQELRAITQERLDPLTGTRIESFDNLSHSSKLSVEWAEAATSAA</sequence>
<dbReference type="CDD" id="cd00093">
    <property type="entry name" value="HTH_XRE"/>
    <property type="match status" value="1"/>
</dbReference>
<gene>
    <name evidence="1" type="ORF">NIES2135_67610</name>
</gene>
<keyword evidence="1" id="KW-0614">Plasmid</keyword>